<name>A0A7W0DLE2_9ACTN</name>
<proteinExistence type="predicted"/>
<accession>A0A7W0DLE2</accession>
<reference evidence="1 2" key="1">
    <citation type="submission" date="2020-07" db="EMBL/GenBank/DDBJ databases">
        <title>Streptomyces isolated from Indian soil.</title>
        <authorList>
            <person name="Mandal S."/>
            <person name="Maiti P.K."/>
        </authorList>
    </citation>
    <scope>NUCLEOTIDE SEQUENCE [LARGE SCALE GENOMIC DNA]</scope>
    <source>
        <strain evidence="1 2">PSKA28</strain>
    </source>
</reference>
<protein>
    <submittedName>
        <fullName evidence="1">Uncharacterized protein</fullName>
    </submittedName>
</protein>
<evidence type="ECO:0000313" key="2">
    <source>
        <dbReference type="Proteomes" id="UP000545761"/>
    </source>
</evidence>
<gene>
    <name evidence="1" type="ORF">H1D24_13350</name>
</gene>
<dbReference type="EMBL" id="JACEHE010000006">
    <property type="protein sequence ID" value="MBA2946768.1"/>
    <property type="molecule type" value="Genomic_DNA"/>
</dbReference>
<organism evidence="1 2">
    <name type="scientific">Streptomyces himalayensis subsp. himalayensis</name>
    <dbReference type="NCBI Taxonomy" id="2756131"/>
    <lineage>
        <taxon>Bacteria</taxon>
        <taxon>Bacillati</taxon>
        <taxon>Actinomycetota</taxon>
        <taxon>Actinomycetes</taxon>
        <taxon>Kitasatosporales</taxon>
        <taxon>Streptomycetaceae</taxon>
        <taxon>Streptomyces</taxon>
        <taxon>Streptomyces himalayensis</taxon>
    </lineage>
</organism>
<dbReference type="Proteomes" id="UP000545761">
    <property type="component" value="Unassembled WGS sequence"/>
</dbReference>
<evidence type="ECO:0000313" key="1">
    <source>
        <dbReference type="EMBL" id="MBA2946768.1"/>
    </source>
</evidence>
<comment type="caution">
    <text evidence="1">The sequence shown here is derived from an EMBL/GenBank/DDBJ whole genome shotgun (WGS) entry which is preliminary data.</text>
</comment>
<sequence>MPRSRCGTSSTARPATCPAAWVGVASSSVSVLGQPACDPLGDDELLQLIVHLL</sequence>
<dbReference type="AlphaFoldDB" id="A0A7W0DLE2"/>